<comment type="caution">
    <text evidence="2">The sequence shown here is derived from an EMBL/GenBank/DDBJ whole genome shotgun (WGS) entry which is preliminary data.</text>
</comment>
<accession>R8CIK8</accession>
<dbReference type="HOGENOM" id="CLU_3131940_0_0_9"/>
<evidence type="ECO:0000256" key="1">
    <source>
        <dbReference type="SAM" id="MobiDB-lite"/>
    </source>
</evidence>
<dbReference type="Proteomes" id="UP000014003">
    <property type="component" value="Unassembled WGS sequence"/>
</dbReference>
<protein>
    <submittedName>
        <fullName evidence="2">Uncharacterized protein</fullName>
    </submittedName>
</protein>
<name>R8CIK8_BACCE</name>
<organism evidence="2 3">
    <name type="scientific">Bacillus cereus HuA3-9</name>
    <dbReference type="NCBI Taxonomy" id="1053205"/>
    <lineage>
        <taxon>Bacteria</taxon>
        <taxon>Bacillati</taxon>
        <taxon>Bacillota</taxon>
        <taxon>Bacilli</taxon>
        <taxon>Bacillales</taxon>
        <taxon>Bacillaceae</taxon>
        <taxon>Bacillus</taxon>
        <taxon>Bacillus cereus group</taxon>
    </lineage>
</organism>
<evidence type="ECO:0000313" key="2">
    <source>
        <dbReference type="EMBL" id="EOO11408.1"/>
    </source>
</evidence>
<gene>
    <name evidence="2" type="ORF">IGA_05671</name>
</gene>
<sequence>MTKVAIILGIIATALTIIEKSMTIIEKVKKPKINATDRQDESQDVNKRQ</sequence>
<dbReference type="AlphaFoldDB" id="R8CIK8"/>
<dbReference type="EMBL" id="AHDZ01000070">
    <property type="protein sequence ID" value="EOO11408.1"/>
    <property type="molecule type" value="Genomic_DNA"/>
</dbReference>
<reference evidence="2 3" key="1">
    <citation type="submission" date="2012-12" db="EMBL/GenBank/DDBJ databases">
        <title>The Genome Sequence of Bacillus cereus HuA3-9.</title>
        <authorList>
            <consortium name="The Broad Institute Genome Sequencing Platform"/>
            <consortium name="The Broad Institute Genome Sequencing Center for Infectious Disease"/>
            <person name="Feldgarden M."/>
            <person name="Van der Auwera G.A."/>
            <person name="Mahillon J."/>
            <person name="Duprez V."/>
            <person name="Timmery S."/>
            <person name="Mattelet C."/>
            <person name="Dierick K."/>
            <person name="Sun M."/>
            <person name="Yu Z."/>
            <person name="Zhu L."/>
            <person name="Hu X."/>
            <person name="Shank E.B."/>
            <person name="Swiecicka I."/>
            <person name="Hansen B.M."/>
            <person name="Andrup L."/>
            <person name="Walker B."/>
            <person name="Young S.K."/>
            <person name="Zeng Q."/>
            <person name="Gargeya S."/>
            <person name="Fitzgerald M."/>
            <person name="Haas B."/>
            <person name="Abouelleil A."/>
            <person name="Alvarado L."/>
            <person name="Arachchi H.M."/>
            <person name="Berlin A.M."/>
            <person name="Chapman S.B."/>
            <person name="Dewar J."/>
            <person name="Goldberg J."/>
            <person name="Griggs A."/>
            <person name="Gujja S."/>
            <person name="Hansen M."/>
            <person name="Howarth C."/>
            <person name="Imamovic A."/>
            <person name="Larimer J."/>
            <person name="McCowan C."/>
            <person name="Murphy C."/>
            <person name="Neiman D."/>
            <person name="Pearson M."/>
            <person name="Priest M."/>
            <person name="Roberts A."/>
            <person name="Saif S."/>
            <person name="Shea T."/>
            <person name="Sisk P."/>
            <person name="Sykes S."/>
            <person name="Wortman J."/>
            <person name="Nusbaum C."/>
            <person name="Birren B."/>
        </authorList>
    </citation>
    <scope>NUCLEOTIDE SEQUENCE [LARGE SCALE GENOMIC DNA]</scope>
    <source>
        <strain evidence="2 3">HuA3-9</strain>
    </source>
</reference>
<evidence type="ECO:0000313" key="3">
    <source>
        <dbReference type="Proteomes" id="UP000014003"/>
    </source>
</evidence>
<dbReference type="PATRIC" id="fig|1053205.3.peg.5729"/>
<proteinExistence type="predicted"/>
<dbReference type="RefSeq" id="WP_016094904.1">
    <property type="nucleotide sequence ID" value="NZ_KB976126.1"/>
</dbReference>
<feature type="compositionally biased region" description="Basic and acidic residues" evidence="1">
    <location>
        <begin position="35"/>
        <end position="49"/>
    </location>
</feature>
<feature type="region of interest" description="Disordered" evidence="1">
    <location>
        <begin position="30"/>
        <end position="49"/>
    </location>
</feature>